<evidence type="ECO:0000313" key="2">
    <source>
        <dbReference type="Proteomes" id="UP001652740"/>
    </source>
</evidence>
<accession>A0ABM3MPE9</accession>
<proteinExistence type="predicted"/>
<name>A0ABM3MPE9_GALME</name>
<dbReference type="Proteomes" id="UP001652740">
    <property type="component" value="Unplaced"/>
</dbReference>
<feature type="signal peptide" evidence="1">
    <location>
        <begin position="1"/>
        <end position="16"/>
    </location>
</feature>
<keyword evidence="1" id="KW-0732">Signal</keyword>
<evidence type="ECO:0000313" key="3">
    <source>
        <dbReference type="RefSeq" id="XP_052753228.1"/>
    </source>
</evidence>
<dbReference type="GeneID" id="113516413"/>
<dbReference type="InterPro" id="IPR036058">
    <property type="entry name" value="Kazal_dom_sf"/>
</dbReference>
<organism evidence="2 3">
    <name type="scientific">Galleria mellonella</name>
    <name type="common">Greater wax moth</name>
    <dbReference type="NCBI Taxonomy" id="7137"/>
    <lineage>
        <taxon>Eukaryota</taxon>
        <taxon>Metazoa</taxon>
        <taxon>Ecdysozoa</taxon>
        <taxon>Arthropoda</taxon>
        <taxon>Hexapoda</taxon>
        <taxon>Insecta</taxon>
        <taxon>Pterygota</taxon>
        <taxon>Neoptera</taxon>
        <taxon>Endopterygota</taxon>
        <taxon>Lepidoptera</taxon>
        <taxon>Glossata</taxon>
        <taxon>Ditrysia</taxon>
        <taxon>Pyraloidea</taxon>
        <taxon>Pyralidae</taxon>
        <taxon>Galleriinae</taxon>
        <taxon>Galleria</taxon>
    </lineage>
</organism>
<protein>
    <submittedName>
        <fullName evidence="3">Uncharacterized protein LOC113516413</fullName>
    </submittedName>
</protein>
<feature type="chain" id="PRO_5045274344" evidence="1">
    <location>
        <begin position="17"/>
        <end position="401"/>
    </location>
</feature>
<keyword evidence="2" id="KW-1185">Reference proteome</keyword>
<dbReference type="Gene3D" id="3.30.60.30">
    <property type="match status" value="1"/>
</dbReference>
<sequence>MKLLLISCLCFYTLSAAPKNLVKYEFCANLNCEDDGKENTCGIRTDGEGFQLRLFESVCELLKYGCQVDDEKAYGLINIDYCDHTFKYTDSKDYKLINKNVINEIEKKSDTADSCAKYDCTKLVVNSIYVCGIRQVDNGFKVRLFRNKCAMQKYNCEKKLQFVVTDSYICNGLNITNDTVSMVPTSGEEDKNSVKDNLKQDNLFIIDGSLFNYNNDINNTIDNFFAATHVFDLPVKEVPSNDLNANTRRLILNRFGPQKVFKPWITIPKNISEDHYHRPTLSSCYHKCPKKCPETYAPVCGVPGIVAREPSLMFQNHCFMDIAQCKMYWEDKSDTALSSSYIESSFLFCLGDEMNGLYRFLPLVRTLQHMGRLKKKAHFRYKLSNLRFFNNLLSREPKLMG</sequence>
<dbReference type="RefSeq" id="XP_052753228.1">
    <property type="nucleotide sequence ID" value="XM_052897268.1"/>
</dbReference>
<reference evidence="3" key="1">
    <citation type="submission" date="2025-08" db="UniProtKB">
        <authorList>
            <consortium name="RefSeq"/>
        </authorList>
    </citation>
    <scope>IDENTIFICATION</scope>
    <source>
        <tissue evidence="3">Whole larvae</tissue>
    </source>
</reference>
<dbReference type="SUPFAM" id="SSF100895">
    <property type="entry name" value="Kazal-type serine protease inhibitors"/>
    <property type="match status" value="1"/>
</dbReference>
<evidence type="ECO:0000256" key="1">
    <source>
        <dbReference type="SAM" id="SignalP"/>
    </source>
</evidence>
<gene>
    <name evidence="3" type="primary">LOC113516413</name>
</gene>